<sequence length="161" mass="17498">AQVLLNQRKKLAHKDVPPLATIKAHLLSSFPSLNDLPCPSPADLTRVDVILDKDIPELIAEVDGAFSLPAPPSLPPSRPPVSKLGALFSSPFRGAGNVREKGKKSSGGLCLKGALVMALLLVLVIVTVELVWMLWEEGGERWKYAWATVMEEWVGGKRQEL</sequence>
<dbReference type="Proteomes" id="UP000019335">
    <property type="component" value="Chromosome 15"/>
</dbReference>
<comment type="caution">
    <text evidence="2">The sequence shown here is derived from an EMBL/GenBank/DDBJ whole genome shotgun (WGS) entry which is preliminary data.</text>
</comment>
<accession>W7TJW7</accession>
<keyword evidence="1" id="KW-0472">Membrane</keyword>
<proteinExistence type="predicted"/>
<dbReference type="Gene3D" id="1.10.268.20">
    <property type="match status" value="1"/>
</dbReference>
<dbReference type="EMBL" id="AZIL01001447">
    <property type="protein sequence ID" value="EWM23813.1"/>
    <property type="molecule type" value="Genomic_DNA"/>
</dbReference>
<keyword evidence="3" id="KW-1185">Reference proteome</keyword>
<name>W7TJW7_9STRA</name>
<reference evidence="2 3" key="1">
    <citation type="journal article" date="2014" name="Mol. Plant">
        <title>Chromosome Scale Genome Assembly and Transcriptome Profiling of Nannochloropsis gaditana in Nitrogen Depletion.</title>
        <authorList>
            <person name="Corteggiani Carpinelli E."/>
            <person name="Telatin A."/>
            <person name="Vitulo N."/>
            <person name="Forcato C."/>
            <person name="D'Angelo M."/>
            <person name="Schiavon R."/>
            <person name="Vezzi A."/>
            <person name="Giacometti G.M."/>
            <person name="Morosinotto T."/>
            <person name="Valle G."/>
        </authorList>
    </citation>
    <scope>NUCLEOTIDE SEQUENCE [LARGE SCALE GENOMIC DNA]</scope>
    <source>
        <strain evidence="2 3">B-31</strain>
    </source>
</reference>
<feature type="non-terminal residue" evidence="2">
    <location>
        <position position="1"/>
    </location>
</feature>
<evidence type="ECO:0000313" key="2">
    <source>
        <dbReference type="EMBL" id="EWM23813.1"/>
    </source>
</evidence>
<protein>
    <submittedName>
        <fullName evidence="2">Uncharacterized protein</fullName>
    </submittedName>
</protein>
<evidence type="ECO:0000256" key="1">
    <source>
        <dbReference type="SAM" id="Phobius"/>
    </source>
</evidence>
<evidence type="ECO:0000313" key="3">
    <source>
        <dbReference type="Proteomes" id="UP000019335"/>
    </source>
</evidence>
<dbReference type="AlphaFoldDB" id="W7TJW7"/>
<keyword evidence="1" id="KW-0812">Transmembrane</keyword>
<organism evidence="2 3">
    <name type="scientific">Nannochloropsis gaditana</name>
    <dbReference type="NCBI Taxonomy" id="72520"/>
    <lineage>
        <taxon>Eukaryota</taxon>
        <taxon>Sar</taxon>
        <taxon>Stramenopiles</taxon>
        <taxon>Ochrophyta</taxon>
        <taxon>Eustigmatophyceae</taxon>
        <taxon>Eustigmatales</taxon>
        <taxon>Monodopsidaceae</taxon>
        <taxon>Nannochloropsis</taxon>
    </lineage>
</organism>
<keyword evidence="1" id="KW-1133">Transmembrane helix</keyword>
<gene>
    <name evidence="2" type="ORF">Naga_100603g1</name>
</gene>
<feature type="transmembrane region" description="Helical" evidence="1">
    <location>
        <begin position="109"/>
        <end position="135"/>
    </location>
</feature>